<dbReference type="PANTHER" id="PTHR35331">
    <property type="entry name" value="STAGE V SPORULATION PROTEIN S"/>
    <property type="match status" value="1"/>
</dbReference>
<dbReference type="AlphaFoldDB" id="A0A5A8CKA7"/>
<evidence type="ECO:0000313" key="5">
    <source>
        <dbReference type="EMBL" id="KAA0163256.1"/>
    </source>
</evidence>
<evidence type="ECO:0000313" key="9">
    <source>
        <dbReference type="Proteomes" id="UP000325113"/>
    </source>
</evidence>
<evidence type="ECO:0000313" key="3">
    <source>
        <dbReference type="EMBL" id="KAA0151789.1"/>
    </source>
</evidence>
<feature type="compositionally biased region" description="Low complexity" evidence="1">
    <location>
        <begin position="34"/>
        <end position="46"/>
    </location>
</feature>
<feature type="region of interest" description="Disordered" evidence="1">
    <location>
        <begin position="1"/>
        <end position="75"/>
    </location>
</feature>
<evidence type="ECO:0000313" key="4">
    <source>
        <dbReference type="EMBL" id="KAA0153238.1"/>
    </source>
</evidence>
<keyword evidence="7" id="KW-1185">Reference proteome</keyword>
<feature type="compositionally biased region" description="Basic and acidic residues" evidence="1">
    <location>
        <begin position="15"/>
        <end position="33"/>
    </location>
</feature>
<proteinExistence type="predicted"/>
<gene>
    <name evidence="5" type="ORF">FNF27_07961</name>
    <name evidence="4" type="ORF">FNF28_06972</name>
    <name evidence="2" type="ORF">FNF29_07193</name>
    <name evidence="3" type="ORF">FNF31_06740</name>
</gene>
<sequence>MADASTAAPVAGAKTGERRQERAPRRSRKDAAPRAEGAPAGPAAAGRGRRRAPGASRPKDAADAEPRSDGVVRVGGATPVPKLAGAIAHTIRATGKCTVSAIGAAAVNQAVKGIVSARFYLEESGADVEVTARTNRDVGVNAVDMFVTRRATRVALPEGTESAFKVGSSTQAAKLGGALASNAREGKGTEAEPLCCVGIGANAVLAMVKAVAFASLYVEEEGITVSMVPEKTVVPMTVDGESVERTALRLAVIARKA</sequence>
<evidence type="ECO:0000313" key="8">
    <source>
        <dbReference type="Proteomes" id="UP000324907"/>
    </source>
</evidence>
<dbReference type="EMBL" id="VLTO01000113">
    <property type="protein sequence ID" value="KAA0163256.1"/>
    <property type="molecule type" value="Genomic_DNA"/>
</dbReference>
<dbReference type="Proteomes" id="UP000325113">
    <property type="component" value="Unassembled WGS sequence"/>
</dbReference>
<dbReference type="EMBL" id="VLTN01000063">
    <property type="protein sequence ID" value="KAA0147638.1"/>
    <property type="molecule type" value="Genomic_DNA"/>
</dbReference>
<dbReference type="InterPro" id="IPR007347">
    <property type="entry name" value="SpoVS"/>
</dbReference>
<evidence type="ECO:0000256" key="1">
    <source>
        <dbReference type="SAM" id="MobiDB-lite"/>
    </source>
</evidence>
<evidence type="ECO:0000313" key="2">
    <source>
        <dbReference type="EMBL" id="KAA0147638.1"/>
    </source>
</evidence>
<dbReference type="Gene3D" id="3.30.110.20">
    <property type="entry name" value="Alba-like domain"/>
    <property type="match status" value="2"/>
</dbReference>
<dbReference type="GO" id="GO:0003676">
    <property type="term" value="F:nucleic acid binding"/>
    <property type="evidence" value="ECO:0007669"/>
    <property type="project" value="InterPro"/>
</dbReference>
<accession>A0A5A8CKA7</accession>
<dbReference type="OrthoDB" id="10267179at2759"/>
<dbReference type="Proteomes" id="UP000322899">
    <property type="component" value="Unassembled WGS sequence"/>
</dbReference>
<dbReference type="EMBL" id="VLTL01000201">
    <property type="protein sequence ID" value="KAA0153238.1"/>
    <property type="molecule type" value="Genomic_DNA"/>
</dbReference>
<evidence type="ECO:0000313" key="6">
    <source>
        <dbReference type="Proteomes" id="UP000322899"/>
    </source>
</evidence>
<name>A0A5A8CKA7_CAFRO</name>
<dbReference type="Proteomes" id="UP000324907">
    <property type="component" value="Unassembled WGS sequence"/>
</dbReference>
<protein>
    <submittedName>
        <fullName evidence="4">Uncharacterized protein</fullName>
    </submittedName>
</protein>
<organism evidence="4 8">
    <name type="scientific">Cafeteria roenbergensis</name>
    <name type="common">Marine flagellate</name>
    <dbReference type="NCBI Taxonomy" id="33653"/>
    <lineage>
        <taxon>Eukaryota</taxon>
        <taxon>Sar</taxon>
        <taxon>Stramenopiles</taxon>
        <taxon>Bigyra</taxon>
        <taxon>Opalozoa</taxon>
        <taxon>Bicosoecida</taxon>
        <taxon>Cafeteriaceae</taxon>
        <taxon>Cafeteria</taxon>
    </lineage>
</organism>
<dbReference type="OMA" id="FLEQDNY"/>
<reference evidence="6 7" key="1">
    <citation type="submission" date="2019-07" db="EMBL/GenBank/DDBJ databases">
        <title>Genomes of Cafeteria roenbergensis.</title>
        <authorList>
            <person name="Fischer M.G."/>
            <person name="Hackl T."/>
            <person name="Roman M."/>
        </authorList>
    </citation>
    <scope>NUCLEOTIDE SEQUENCE [LARGE SCALE GENOMIC DNA]</scope>
    <source>
        <strain evidence="2 7">BVI</strain>
        <strain evidence="3 9">Cflag</strain>
        <strain evidence="5 6">E4-10P</strain>
        <strain evidence="4 8">RCC970-E3</strain>
    </source>
</reference>
<dbReference type="Pfam" id="PF04232">
    <property type="entry name" value="SpoVS"/>
    <property type="match status" value="2"/>
</dbReference>
<dbReference type="Proteomes" id="UP000323011">
    <property type="component" value="Unassembled WGS sequence"/>
</dbReference>
<evidence type="ECO:0000313" key="7">
    <source>
        <dbReference type="Proteomes" id="UP000323011"/>
    </source>
</evidence>
<dbReference type="PANTHER" id="PTHR35331:SF1">
    <property type="entry name" value="STAGE V SPORULATION PROTEIN S"/>
    <property type="match status" value="1"/>
</dbReference>
<dbReference type="InterPro" id="IPR036882">
    <property type="entry name" value="Alba-like_dom_sf"/>
</dbReference>
<dbReference type="EMBL" id="VLTM01000111">
    <property type="protein sequence ID" value="KAA0151789.1"/>
    <property type="molecule type" value="Genomic_DNA"/>
</dbReference>
<comment type="caution">
    <text evidence="4">The sequence shown here is derived from an EMBL/GenBank/DDBJ whole genome shotgun (WGS) entry which is preliminary data.</text>
</comment>
<feature type="compositionally biased region" description="Basic and acidic residues" evidence="1">
    <location>
        <begin position="57"/>
        <end position="70"/>
    </location>
</feature>